<dbReference type="HOGENOM" id="CLU_025928_3_0_10"/>
<proteinExistence type="predicted"/>
<dbReference type="SUPFAM" id="SSF48452">
    <property type="entry name" value="TPR-like"/>
    <property type="match status" value="1"/>
</dbReference>
<comment type="caution">
    <text evidence="1">The sequence shown here is derived from an EMBL/GenBank/DDBJ whole genome shotgun (WGS) entry which is preliminary data.</text>
</comment>
<gene>
    <name evidence="1" type="ORF">HMPREF0765_0154</name>
</gene>
<dbReference type="EMBL" id="ACHB01000003">
    <property type="protein sequence ID" value="EEI94168.1"/>
    <property type="molecule type" value="Genomic_DNA"/>
</dbReference>
<protein>
    <recommendedName>
        <fullName evidence="3">Starch-binding associating with outer membrane</fullName>
    </recommendedName>
</protein>
<dbReference type="Gene3D" id="1.25.40.390">
    <property type="match status" value="1"/>
</dbReference>
<evidence type="ECO:0000313" key="1">
    <source>
        <dbReference type="EMBL" id="EEI94168.1"/>
    </source>
</evidence>
<evidence type="ECO:0008006" key="3">
    <source>
        <dbReference type="Google" id="ProtNLM"/>
    </source>
</evidence>
<evidence type="ECO:0000313" key="2">
    <source>
        <dbReference type="Proteomes" id="UP000006241"/>
    </source>
</evidence>
<dbReference type="RefSeq" id="WP_003012903.1">
    <property type="nucleotide sequence ID" value="NZ_GG668638.1"/>
</dbReference>
<dbReference type="Pfam" id="PF12771">
    <property type="entry name" value="SusD-like_2"/>
    <property type="match status" value="1"/>
</dbReference>
<organism evidence="1 2">
    <name type="scientific">Sphingobacterium spiritivorum ATCC 33300</name>
    <dbReference type="NCBI Taxonomy" id="525372"/>
    <lineage>
        <taxon>Bacteria</taxon>
        <taxon>Pseudomonadati</taxon>
        <taxon>Bacteroidota</taxon>
        <taxon>Sphingobacteriia</taxon>
        <taxon>Sphingobacteriales</taxon>
        <taxon>Sphingobacteriaceae</taxon>
        <taxon>Sphingobacterium</taxon>
    </lineage>
</organism>
<dbReference type="AlphaFoldDB" id="C2FS48"/>
<accession>C2FS48</accession>
<dbReference type="Proteomes" id="UP000006241">
    <property type="component" value="Unassembled WGS sequence"/>
</dbReference>
<name>C2FS48_SPHSI</name>
<reference evidence="1 2" key="1">
    <citation type="submission" date="2009-01" db="EMBL/GenBank/DDBJ databases">
        <authorList>
            <person name="Qin X."/>
            <person name="Bachman B."/>
            <person name="Battles P."/>
            <person name="Bell A."/>
            <person name="Bess C."/>
            <person name="Bickham C."/>
            <person name="Chaboub L."/>
            <person name="Chen D."/>
            <person name="Coyle M."/>
            <person name="Deiros D.R."/>
            <person name="Dinh H."/>
            <person name="Forbes L."/>
            <person name="Fowler G."/>
            <person name="Francisco L."/>
            <person name="Fu Q."/>
            <person name="Gubbala S."/>
            <person name="Hale W."/>
            <person name="Han Y."/>
            <person name="Hemphill L."/>
            <person name="Highlander S.K."/>
            <person name="Hirani K."/>
            <person name="Hogues M."/>
            <person name="Jackson L."/>
            <person name="Jakkamsetti A."/>
            <person name="Javaid M."/>
            <person name="Jiang H."/>
            <person name="Korchina V."/>
            <person name="Kovar C."/>
            <person name="Lara F."/>
            <person name="Lee S."/>
            <person name="Mata R."/>
            <person name="Mathew T."/>
            <person name="Moen C."/>
            <person name="Morales K."/>
            <person name="Munidasa M."/>
            <person name="Nazareth L."/>
            <person name="Ngo R."/>
            <person name="Nguyen L."/>
            <person name="Okwuonu G."/>
            <person name="Ongeri F."/>
            <person name="Patil S."/>
            <person name="Petrosino J."/>
            <person name="Pham C."/>
            <person name="Pham P."/>
            <person name="Pu L.-L."/>
            <person name="Puazo M."/>
            <person name="Raj R."/>
            <person name="Reid J."/>
            <person name="Rouhana J."/>
            <person name="Saada N."/>
            <person name="Shang Y."/>
            <person name="Simmons D."/>
            <person name="Thornton R."/>
            <person name="Warren J."/>
            <person name="Weissenberger G."/>
            <person name="Zhang J."/>
            <person name="Zhang L."/>
            <person name="Zhou C."/>
            <person name="Zhu D."/>
            <person name="Muzny D."/>
            <person name="Worley K."/>
            <person name="Gibbs R."/>
        </authorList>
    </citation>
    <scope>NUCLEOTIDE SEQUENCE [LARGE SCALE GENOMIC DNA]</scope>
    <source>
        <strain evidence="1 2">ATCC 33300</strain>
    </source>
</reference>
<dbReference type="InterPro" id="IPR011990">
    <property type="entry name" value="TPR-like_helical_dom_sf"/>
</dbReference>
<dbReference type="PROSITE" id="PS51257">
    <property type="entry name" value="PROKAR_LIPOPROTEIN"/>
    <property type="match status" value="1"/>
</dbReference>
<sequence>MKSTKILLVVLIVGLLTSCKKYLDINDNPSFPQDAKAELLLAPIVYQMANGYSQDARIINKFTQGIVGGSSDFNSLVWERHGYIGGVSDVGGVMWRMVYYNHGHNLRVMLEDAIKNEKYEYAAIGYAIKAWGYQMLTDYHGPVILDEALRNDLLKFKYQDQPEVYAKVRQWCDSSLYYMTLKSPLNYSANLNSASGDNLYRGNMDRWKKFVYGILALQYSHLVNKPEFSSQYADSVIRYADLSFTSAADDAGVKFGGKSPETSNIFGTDGGYLNSTYYSKAGLPILRYLTGGVRGDFVEAAKTSLDPRLSRMLNFRLPDSTFIGGTPNISNSTVPSVVGAGGKFIFKNTVDFPLMTYSQLQFAKAEAMLIKGNRDGAFAAYRNGITAHMSFVSRYAVAEASGEKEITATEIGLYLASTEVAQSAAELTITDIMGQKYIAQWGWGSLEQWCDLRKYHYDATVFRQYQQIDPSTLVYKKYGYRVRPRYNSEYVWNADELAKWGGLEPDYVTKELWFSKSTD</sequence>
<dbReference type="InterPro" id="IPR041662">
    <property type="entry name" value="SusD-like_2"/>
</dbReference>